<evidence type="ECO:0000313" key="2">
    <source>
        <dbReference type="Proteomes" id="UP000822476"/>
    </source>
</evidence>
<accession>A0A8S9YHL4</accession>
<sequence length="56" mass="5990">MQLLNVKLGDAALYKQLVYFIVLIHSTKLTFLTSVGGTSVGECTRNVTKTLMTGGG</sequence>
<organism evidence="1 2">
    <name type="scientific">Paragonimus skrjabini miyazakii</name>
    <dbReference type="NCBI Taxonomy" id="59628"/>
    <lineage>
        <taxon>Eukaryota</taxon>
        <taxon>Metazoa</taxon>
        <taxon>Spiralia</taxon>
        <taxon>Lophotrochozoa</taxon>
        <taxon>Platyhelminthes</taxon>
        <taxon>Trematoda</taxon>
        <taxon>Digenea</taxon>
        <taxon>Plagiorchiida</taxon>
        <taxon>Troglotremata</taxon>
        <taxon>Troglotrematidae</taxon>
        <taxon>Paragonimus</taxon>
    </lineage>
</organism>
<proteinExistence type="predicted"/>
<reference evidence="1" key="1">
    <citation type="submission" date="2019-07" db="EMBL/GenBank/DDBJ databases">
        <title>Annotation for the trematode Paragonimus miyazaki's.</title>
        <authorList>
            <person name="Choi Y.-J."/>
        </authorList>
    </citation>
    <scope>NUCLEOTIDE SEQUENCE</scope>
    <source>
        <strain evidence="1">Japan</strain>
    </source>
</reference>
<evidence type="ECO:0000313" key="1">
    <source>
        <dbReference type="EMBL" id="KAF7234700.1"/>
    </source>
</evidence>
<keyword evidence="2" id="KW-1185">Reference proteome</keyword>
<dbReference type="AlphaFoldDB" id="A0A8S9YHL4"/>
<name>A0A8S9YHL4_9TREM</name>
<gene>
    <name evidence="1" type="ORF">EG68_11709</name>
</gene>
<dbReference type="Proteomes" id="UP000822476">
    <property type="component" value="Unassembled WGS sequence"/>
</dbReference>
<dbReference type="EMBL" id="JTDE01008880">
    <property type="protein sequence ID" value="KAF7234700.1"/>
    <property type="molecule type" value="Genomic_DNA"/>
</dbReference>
<protein>
    <submittedName>
        <fullName evidence="1">Uncharacterized protein</fullName>
    </submittedName>
</protein>
<comment type="caution">
    <text evidence="1">The sequence shown here is derived from an EMBL/GenBank/DDBJ whole genome shotgun (WGS) entry which is preliminary data.</text>
</comment>